<evidence type="ECO:0000313" key="2">
    <source>
        <dbReference type="Proteomes" id="UP000010087"/>
    </source>
</evidence>
<sequence length="341" mass="37633">MRGFFISGVHMADIAIFNDDAFSLSSMTAAINEQPHVPGRLGEAGLFDEEGITTTTVQIERDGDTLALVQSGVRGQPAPNVLGSKPSLIPFNTVHLPQRAVIKADEIQNLRAFGDDSELETVQRYVDKRLAKMRRQLEATHEYHRLGAVRGVILDADGKHVVANLLDRFGIEQQVIEYELSNAKTEIRIKNEDTLEAIEDALGNVPFSSVRAFCGRNFWRKLLTLPTVKETFLNTAAAAALRGDPRGAIELDGIVFERYRGKIGGIPFVGDDEAYAVPEGVPDLFISRFAPGDYVDAVNTIGLPYYARQEIMPFNKGVEIEAQSNPIHLCTRPRACIRLKA</sequence>
<dbReference type="RefSeq" id="WP_004550216.1">
    <property type="nucleotide sequence ID" value="NC_017831.1"/>
</dbReference>
<dbReference type="KEGG" id="bpz:BP1026B_I1103"/>
<dbReference type="AlphaFoldDB" id="A0A0H3HNV2"/>
<dbReference type="Pfam" id="PF03864">
    <property type="entry name" value="Phage_cap_E"/>
    <property type="match status" value="1"/>
</dbReference>
<evidence type="ECO:0000313" key="1">
    <source>
        <dbReference type="EMBL" id="AFI65753.1"/>
    </source>
</evidence>
<gene>
    <name evidence="1" type="ordered locus">BP1026B_I1103</name>
</gene>
<reference evidence="1 2" key="1">
    <citation type="journal article" date="2012" name="PLoS ONE">
        <title>Evolution of Burkholderia pseudomallei in recurrent melioidosis.</title>
        <authorList>
            <person name="Hayden H.S."/>
            <person name="Lim R."/>
            <person name="Brittnacher M.J."/>
            <person name="Sims E.H."/>
            <person name="Ramage E.R."/>
            <person name="Fong C."/>
            <person name="Wu Z."/>
            <person name="Crist E."/>
            <person name="Chang J."/>
            <person name="Zhou Y."/>
            <person name="Radey M."/>
            <person name="Rohmer L."/>
            <person name="Haugen E."/>
            <person name="Gillett W."/>
            <person name="Wuthiekanun V."/>
            <person name="Peacock S.J."/>
            <person name="Kaul R."/>
            <person name="Miller S.I."/>
            <person name="Manoil C."/>
            <person name="Jacobs M.A."/>
        </authorList>
    </citation>
    <scope>NUCLEOTIDE SEQUENCE [LARGE SCALE GENOMIC DNA]</scope>
    <source>
        <strain evidence="1 2">1026b</strain>
    </source>
</reference>
<dbReference type="PATRIC" id="fig|884204.3.peg.1207"/>
<dbReference type="Proteomes" id="UP000010087">
    <property type="component" value="Chromosome 1"/>
</dbReference>
<dbReference type="InterPro" id="IPR005564">
    <property type="entry name" value="Major_capsid_GpE"/>
</dbReference>
<protein>
    <submittedName>
        <fullName evidence="1">Uncharacterized protein</fullName>
    </submittedName>
</protein>
<dbReference type="EMBL" id="CP002833">
    <property type="protein sequence ID" value="AFI65753.1"/>
    <property type="molecule type" value="Genomic_DNA"/>
</dbReference>
<proteinExistence type="predicted"/>
<name>A0A0H3HNV2_BURP2</name>
<accession>A0A0H3HNV2</accession>
<organism evidence="1 2">
    <name type="scientific">Burkholderia pseudomallei (strain 1026b)</name>
    <dbReference type="NCBI Taxonomy" id="884204"/>
    <lineage>
        <taxon>Bacteria</taxon>
        <taxon>Pseudomonadati</taxon>
        <taxon>Pseudomonadota</taxon>
        <taxon>Betaproteobacteria</taxon>
        <taxon>Burkholderiales</taxon>
        <taxon>Burkholderiaceae</taxon>
        <taxon>Burkholderia</taxon>
        <taxon>pseudomallei group</taxon>
    </lineage>
</organism>